<dbReference type="EnsemblMetazoa" id="OVOC4370.1">
    <property type="protein sequence ID" value="OVOC4370.1"/>
    <property type="gene ID" value="WBGene00241179"/>
</dbReference>
<keyword evidence="3" id="KW-1185">Reference proteome</keyword>
<feature type="region of interest" description="Disordered" evidence="1">
    <location>
        <begin position="277"/>
        <end position="298"/>
    </location>
</feature>
<dbReference type="EMBL" id="CMVM020000130">
    <property type="status" value="NOT_ANNOTATED_CDS"/>
    <property type="molecule type" value="Genomic_DNA"/>
</dbReference>
<name>A0A8R1XTF1_ONCVO</name>
<evidence type="ECO:0000313" key="2">
    <source>
        <dbReference type="EnsemblMetazoa" id="OVOC4370.1"/>
    </source>
</evidence>
<accession>A0A8R1XTF1</accession>
<reference evidence="2" key="2">
    <citation type="submission" date="2022-06" db="UniProtKB">
        <authorList>
            <consortium name="EnsemblMetazoa"/>
        </authorList>
    </citation>
    <scope>IDENTIFICATION</scope>
</reference>
<dbReference type="AlphaFoldDB" id="A0A8R1XTF1"/>
<reference evidence="3" key="1">
    <citation type="submission" date="2013-10" db="EMBL/GenBank/DDBJ databases">
        <title>Genome sequencing of Onchocerca volvulus.</title>
        <authorList>
            <person name="Cotton J."/>
            <person name="Tsai J."/>
            <person name="Stanley E."/>
            <person name="Tracey A."/>
            <person name="Holroyd N."/>
            <person name="Lustigman S."/>
            <person name="Berriman M."/>
        </authorList>
    </citation>
    <scope>NUCLEOTIDE SEQUENCE</scope>
</reference>
<dbReference type="OMA" id="HNSERSN"/>
<organism evidence="2 3">
    <name type="scientific">Onchocerca volvulus</name>
    <dbReference type="NCBI Taxonomy" id="6282"/>
    <lineage>
        <taxon>Eukaryota</taxon>
        <taxon>Metazoa</taxon>
        <taxon>Ecdysozoa</taxon>
        <taxon>Nematoda</taxon>
        <taxon>Chromadorea</taxon>
        <taxon>Rhabditida</taxon>
        <taxon>Spirurina</taxon>
        <taxon>Spiruromorpha</taxon>
        <taxon>Filarioidea</taxon>
        <taxon>Onchocercidae</taxon>
        <taxon>Onchocerca</taxon>
    </lineage>
</organism>
<proteinExistence type="predicted"/>
<dbReference type="Proteomes" id="UP000024404">
    <property type="component" value="Unassembled WGS sequence"/>
</dbReference>
<evidence type="ECO:0000256" key="1">
    <source>
        <dbReference type="SAM" id="MobiDB-lite"/>
    </source>
</evidence>
<protein>
    <submittedName>
        <fullName evidence="2">Uncharacterized protein</fullName>
    </submittedName>
</protein>
<sequence>MRQKRAWSCGSTKEATTSATTNSNVTSSYFISRVRPKLKPWCRVIPSGPVDRQTTLEKRYFERPSSEKQIRNRTQDISFSFKVPNICCKKGKLIVNSMKKTYSLKPPIRTTVRSTNASELLEKAVLGTTKTVVTSKLPSGDISTQGLSSGNSNTHKYILESTLLSSPKKGELEDQTDEEPPTKLKKEMHTEEKVLLMGGTNSSTPSLTEANSNDKIAGHGKKCFPRVVCSSRPSAILNRSSDWEKLAMKSRSIFLKQRSQKMLKDRLEKYCVTRRKSHMSNSERLDAKRASQTPTVPPLTVPPAPPSAAAKFNQNFFDLCWNNFKKRIEQSKTACAGNENKTLAEKSMLLKVDSSHGISEFDLQDAKKISFFTRTKILPLTAINRSSRKIMSNRSDAKDLSLIGDTKDAAEKEVKKEVESLVERAQLQTAANSHFRTSQDSRKSASGNIQEGCAFGMTDDGAKLKKMWALVAEETSLTNSLNDINAKINKVKADLCTLSSKSFQITKRLDEVRLLKSQLLNNSHDTVVRQ</sequence>
<evidence type="ECO:0000313" key="3">
    <source>
        <dbReference type="Proteomes" id="UP000024404"/>
    </source>
</evidence>